<reference evidence="1 2" key="1">
    <citation type="submission" date="2014-03" db="EMBL/GenBank/DDBJ databases">
        <title>Bradyrhizobium valentinum sp. nov., isolated from effective nodules of Lupinus mariae-josephae, a lupine endemic of basic-lime soils in Eastern Spain.</title>
        <authorList>
            <person name="Duran D."/>
            <person name="Rey L."/>
            <person name="Navarro A."/>
            <person name="Busquets A."/>
            <person name="Imperial J."/>
            <person name="Ruiz-Argueso T."/>
        </authorList>
    </citation>
    <scope>NUCLEOTIDE SEQUENCE [LARGE SCALE GENOMIC DNA]</scope>
    <source>
        <strain evidence="1 2">PAC68</strain>
    </source>
</reference>
<comment type="caution">
    <text evidence="1">The sequence shown here is derived from an EMBL/GenBank/DDBJ whole genome shotgun (WGS) entry which is preliminary data.</text>
</comment>
<proteinExistence type="predicted"/>
<evidence type="ECO:0000313" key="2">
    <source>
        <dbReference type="Proteomes" id="UP000050863"/>
    </source>
</evidence>
<protein>
    <submittedName>
        <fullName evidence="1">Uncharacterized protein</fullName>
    </submittedName>
</protein>
<organism evidence="1 2">
    <name type="scientific">Bradyrhizobium jicamae</name>
    <dbReference type="NCBI Taxonomy" id="280332"/>
    <lineage>
        <taxon>Bacteria</taxon>
        <taxon>Pseudomonadati</taxon>
        <taxon>Pseudomonadota</taxon>
        <taxon>Alphaproteobacteria</taxon>
        <taxon>Hyphomicrobiales</taxon>
        <taxon>Nitrobacteraceae</taxon>
        <taxon>Bradyrhizobium</taxon>
    </lineage>
</organism>
<dbReference type="EMBL" id="LLXZ01000049">
    <property type="protein sequence ID" value="KRR11303.1"/>
    <property type="molecule type" value="Genomic_DNA"/>
</dbReference>
<name>A0A0R3LTD0_9BRAD</name>
<dbReference type="AlphaFoldDB" id="A0A0R3LTD0"/>
<dbReference type="Proteomes" id="UP000050863">
    <property type="component" value="Unassembled WGS sequence"/>
</dbReference>
<sequence length="108" mass="11930">MFAAIEKHQKAMRELQEALKMVQGTLGPDPKKEKKYGDLEWTARAELTSTAPTTLQGLLALFTYINGVTNGPLSPYGKRDNTFEEFESLTVVLANAEELLSEQIGRAA</sequence>
<evidence type="ECO:0000313" key="1">
    <source>
        <dbReference type="EMBL" id="KRR11303.1"/>
    </source>
</evidence>
<gene>
    <name evidence="1" type="ORF">CQ12_05620</name>
</gene>
<keyword evidence="2" id="KW-1185">Reference proteome</keyword>
<accession>A0A0R3LTD0</accession>